<dbReference type="STRING" id="97972.A0A2V1DF07"/>
<name>A0A2V1DF07_9PLEO</name>
<evidence type="ECO:0000313" key="1">
    <source>
        <dbReference type="EMBL" id="PVH95724.1"/>
    </source>
</evidence>
<dbReference type="EMBL" id="KZ805486">
    <property type="protein sequence ID" value="PVH95724.1"/>
    <property type="molecule type" value="Genomic_DNA"/>
</dbReference>
<gene>
    <name evidence="1" type="ORF">DM02DRAFT_617714</name>
</gene>
<reference evidence="1 2" key="1">
    <citation type="journal article" date="2018" name="Sci. Rep.">
        <title>Comparative genomics provides insights into the lifestyle and reveals functional heterogeneity of dark septate endophytic fungi.</title>
        <authorList>
            <person name="Knapp D.G."/>
            <person name="Nemeth J.B."/>
            <person name="Barry K."/>
            <person name="Hainaut M."/>
            <person name="Henrissat B."/>
            <person name="Johnson J."/>
            <person name="Kuo A."/>
            <person name="Lim J.H.P."/>
            <person name="Lipzen A."/>
            <person name="Nolan M."/>
            <person name="Ohm R.A."/>
            <person name="Tamas L."/>
            <person name="Grigoriev I.V."/>
            <person name="Spatafora J.W."/>
            <person name="Nagy L.G."/>
            <person name="Kovacs G.M."/>
        </authorList>
    </citation>
    <scope>NUCLEOTIDE SEQUENCE [LARGE SCALE GENOMIC DNA]</scope>
    <source>
        <strain evidence="1 2">DSE2036</strain>
    </source>
</reference>
<dbReference type="Proteomes" id="UP000244855">
    <property type="component" value="Unassembled WGS sequence"/>
</dbReference>
<evidence type="ECO:0000313" key="2">
    <source>
        <dbReference type="Proteomes" id="UP000244855"/>
    </source>
</evidence>
<dbReference type="OrthoDB" id="167809at2759"/>
<proteinExistence type="predicted"/>
<keyword evidence="2" id="KW-1185">Reference proteome</keyword>
<sequence>MPSIAINPRVLLVSLDPSSWFERMAEDLLDKLETAATLEQAADPDSAIEAVTEQPLPHAVLVTDGNIIKHRGVYAKLLDYVRGGGTLVFMGCFPGEINPEDLNDLLREAGLPWEMEGYYRVTVHRNDTEETAPHTSLLSSYSQKAVFLRNVDRKDAWYRLGESSRTESLVFAPVELGDKDQTPIAMTRIGEGKFGYVGDINGEEGSDRVILAMCGLRDSEYRRNSTSREPTILATFTYGTASP</sequence>
<dbReference type="AlphaFoldDB" id="A0A2V1DF07"/>
<organism evidence="1 2">
    <name type="scientific">Periconia macrospinosa</name>
    <dbReference type="NCBI Taxonomy" id="97972"/>
    <lineage>
        <taxon>Eukaryota</taxon>
        <taxon>Fungi</taxon>
        <taxon>Dikarya</taxon>
        <taxon>Ascomycota</taxon>
        <taxon>Pezizomycotina</taxon>
        <taxon>Dothideomycetes</taxon>
        <taxon>Pleosporomycetidae</taxon>
        <taxon>Pleosporales</taxon>
        <taxon>Massarineae</taxon>
        <taxon>Periconiaceae</taxon>
        <taxon>Periconia</taxon>
    </lineage>
</organism>
<accession>A0A2V1DF07</accession>
<protein>
    <submittedName>
        <fullName evidence="1">Uncharacterized protein</fullName>
    </submittedName>
</protein>